<dbReference type="EMBL" id="RWIS01000009">
    <property type="protein sequence ID" value="RSK31143.1"/>
    <property type="molecule type" value="Genomic_DNA"/>
</dbReference>
<reference evidence="3 4" key="1">
    <citation type="submission" date="2018-12" db="EMBL/GenBank/DDBJ databases">
        <authorList>
            <person name="Feng G."/>
            <person name="Zhu H."/>
        </authorList>
    </citation>
    <scope>NUCLEOTIDE SEQUENCE [LARGE SCALE GENOMIC DNA]</scope>
    <source>
        <strain evidence="3 4">9PBR-2</strain>
    </source>
</reference>
<feature type="domain" description="Phosphatidic acid phosphatase type 2/haloperoxidase" evidence="2">
    <location>
        <begin position="139"/>
        <end position="204"/>
    </location>
</feature>
<dbReference type="OrthoDB" id="9786064at2"/>
<dbReference type="AlphaFoldDB" id="A0A3R9LY93"/>
<feature type="transmembrane region" description="Helical" evidence="1">
    <location>
        <begin position="163"/>
        <end position="179"/>
    </location>
</feature>
<keyword evidence="1" id="KW-1133">Transmembrane helix</keyword>
<organism evidence="3 4">
    <name type="scientific">Hymenobacter metallilatus</name>
    <dbReference type="NCBI Taxonomy" id="2493666"/>
    <lineage>
        <taxon>Bacteria</taxon>
        <taxon>Pseudomonadati</taxon>
        <taxon>Bacteroidota</taxon>
        <taxon>Cytophagia</taxon>
        <taxon>Cytophagales</taxon>
        <taxon>Hymenobacteraceae</taxon>
        <taxon>Hymenobacter</taxon>
    </lineage>
</organism>
<dbReference type="Pfam" id="PF01569">
    <property type="entry name" value="PAP2"/>
    <property type="match status" value="1"/>
</dbReference>
<feature type="transmembrane region" description="Helical" evidence="1">
    <location>
        <begin position="12"/>
        <end position="33"/>
    </location>
</feature>
<evidence type="ECO:0000259" key="2">
    <source>
        <dbReference type="Pfam" id="PF01569"/>
    </source>
</evidence>
<proteinExistence type="predicted"/>
<gene>
    <name evidence="3" type="ORF">EI290_14070</name>
</gene>
<evidence type="ECO:0000313" key="4">
    <source>
        <dbReference type="Proteomes" id="UP000280066"/>
    </source>
</evidence>
<keyword evidence="1" id="KW-0472">Membrane</keyword>
<feature type="transmembrane region" description="Helical" evidence="1">
    <location>
        <begin position="53"/>
        <end position="72"/>
    </location>
</feature>
<comment type="caution">
    <text evidence="3">The sequence shown here is derived from an EMBL/GenBank/DDBJ whole genome shotgun (WGS) entry which is preliminary data.</text>
</comment>
<keyword evidence="4" id="KW-1185">Reference proteome</keyword>
<dbReference type="Gene3D" id="1.20.144.10">
    <property type="entry name" value="Phosphatidic acid phosphatase type 2/haloperoxidase"/>
    <property type="match status" value="1"/>
</dbReference>
<feature type="transmembrane region" description="Helical" evidence="1">
    <location>
        <begin position="191"/>
        <end position="211"/>
    </location>
</feature>
<name>A0A3R9LY93_9BACT</name>
<dbReference type="InterPro" id="IPR000326">
    <property type="entry name" value="PAP2/HPO"/>
</dbReference>
<evidence type="ECO:0000313" key="3">
    <source>
        <dbReference type="EMBL" id="RSK31143.1"/>
    </source>
</evidence>
<sequence>MRNIVLSTTRSIGLSSSLSVRLATLLSAVFHPLLVPSYLAGLMDLQQTQHNRVWTVVLFTFLLPTGAALLLLRLGRIDSLEMPQRQQRAWPLGLAACSFGAGAAWLHWHGAAPVLVTGLMGMALAVLLTFLITLRWKISAHGVGMGGAAGLLLALCLQGRAEVWWALGAVALAAAVGWARLELRAHTPAQVWAGLALGLSVALGSSAGLAIG</sequence>
<protein>
    <recommendedName>
        <fullName evidence="2">Phosphatidic acid phosphatase type 2/haloperoxidase domain-containing protein</fullName>
    </recommendedName>
</protein>
<feature type="transmembrane region" description="Helical" evidence="1">
    <location>
        <begin position="92"/>
        <end position="108"/>
    </location>
</feature>
<keyword evidence="1" id="KW-0812">Transmembrane</keyword>
<feature type="transmembrane region" description="Helical" evidence="1">
    <location>
        <begin position="138"/>
        <end position="157"/>
    </location>
</feature>
<dbReference type="RefSeq" id="WP_148103642.1">
    <property type="nucleotide sequence ID" value="NZ_RWIS01000009.1"/>
</dbReference>
<dbReference type="Proteomes" id="UP000280066">
    <property type="component" value="Unassembled WGS sequence"/>
</dbReference>
<feature type="transmembrane region" description="Helical" evidence="1">
    <location>
        <begin position="114"/>
        <end position="131"/>
    </location>
</feature>
<accession>A0A3R9LY93</accession>
<evidence type="ECO:0000256" key="1">
    <source>
        <dbReference type="SAM" id="Phobius"/>
    </source>
</evidence>